<evidence type="ECO:0000313" key="7">
    <source>
        <dbReference type="EMBL" id="GAH11959.1"/>
    </source>
</evidence>
<comment type="cofactor">
    <cofactor evidence="1">
        <name>Mg(2+)</name>
        <dbReference type="ChEBI" id="CHEBI:18420"/>
    </cofactor>
</comment>
<dbReference type="Pfam" id="PF00348">
    <property type="entry name" value="polyprenyl_synt"/>
    <property type="match status" value="1"/>
</dbReference>
<dbReference type="SFLD" id="SFLDG01017">
    <property type="entry name" value="Polyprenyl_Transferase_Like"/>
    <property type="match status" value="1"/>
</dbReference>
<evidence type="ECO:0000256" key="6">
    <source>
        <dbReference type="ARBA" id="ARBA00023229"/>
    </source>
</evidence>
<keyword evidence="3" id="KW-0808">Transferase</keyword>
<dbReference type="FunFam" id="1.10.600.10:FF:000001">
    <property type="entry name" value="Geranylgeranyl diphosphate synthase"/>
    <property type="match status" value="1"/>
</dbReference>
<name>X1E462_9ZZZZ</name>
<dbReference type="GO" id="GO:0004659">
    <property type="term" value="F:prenyltransferase activity"/>
    <property type="evidence" value="ECO:0007669"/>
    <property type="project" value="InterPro"/>
</dbReference>
<accession>X1E462</accession>
<keyword evidence="4" id="KW-0479">Metal-binding</keyword>
<comment type="caution">
    <text evidence="7">The sequence shown here is derived from an EMBL/GenBank/DDBJ whole genome shotgun (WGS) entry which is preliminary data.</text>
</comment>
<dbReference type="InterPro" id="IPR008949">
    <property type="entry name" value="Isoprenoid_synthase_dom_sf"/>
</dbReference>
<evidence type="ECO:0000256" key="3">
    <source>
        <dbReference type="ARBA" id="ARBA00022679"/>
    </source>
</evidence>
<dbReference type="SFLD" id="SFLDS00005">
    <property type="entry name" value="Isoprenoid_Synthase_Type_I"/>
    <property type="match status" value="1"/>
</dbReference>
<dbReference type="PROSITE" id="PS00723">
    <property type="entry name" value="POLYPRENYL_SYNTHASE_1"/>
    <property type="match status" value="1"/>
</dbReference>
<evidence type="ECO:0008006" key="8">
    <source>
        <dbReference type="Google" id="ProtNLM"/>
    </source>
</evidence>
<reference evidence="7" key="1">
    <citation type="journal article" date="2014" name="Front. Microbiol.">
        <title>High frequency of phylogenetically diverse reductive dehalogenase-homologous genes in deep subseafloor sedimentary metagenomes.</title>
        <authorList>
            <person name="Kawai M."/>
            <person name="Futagami T."/>
            <person name="Toyoda A."/>
            <person name="Takaki Y."/>
            <person name="Nishi S."/>
            <person name="Hori S."/>
            <person name="Arai W."/>
            <person name="Tsubouchi T."/>
            <person name="Morono Y."/>
            <person name="Uchiyama I."/>
            <person name="Ito T."/>
            <person name="Fujiyama A."/>
            <person name="Inagaki F."/>
            <person name="Takami H."/>
        </authorList>
    </citation>
    <scope>NUCLEOTIDE SEQUENCE</scope>
    <source>
        <strain evidence="7">Expedition CK06-06</strain>
    </source>
</reference>
<evidence type="ECO:0000256" key="4">
    <source>
        <dbReference type="ARBA" id="ARBA00022723"/>
    </source>
</evidence>
<dbReference type="PANTHER" id="PTHR43281">
    <property type="entry name" value="FARNESYL DIPHOSPHATE SYNTHASE"/>
    <property type="match status" value="1"/>
</dbReference>
<organism evidence="7">
    <name type="scientific">marine sediment metagenome</name>
    <dbReference type="NCBI Taxonomy" id="412755"/>
    <lineage>
        <taxon>unclassified sequences</taxon>
        <taxon>metagenomes</taxon>
        <taxon>ecological metagenomes</taxon>
    </lineage>
</organism>
<dbReference type="AlphaFoldDB" id="X1E462"/>
<dbReference type="EMBL" id="BART01035193">
    <property type="protein sequence ID" value="GAH11959.1"/>
    <property type="molecule type" value="Genomic_DNA"/>
</dbReference>
<feature type="non-terminal residue" evidence="7">
    <location>
        <position position="196"/>
    </location>
</feature>
<feature type="non-terminal residue" evidence="7">
    <location>
        <position position="1"/>
    </location>
</feature>
<dbReference type="CDD" id="cd00685">
    <property type="entry name" value="Trans_IPPS_HT"/>
    <property type="match status" value="1"/>
</dbReference>
<sequence length="196" mass="21766">VENSGKRFRPILCLLTAKSLGKDYRAVLPTACAIEFIHTYSLIHDDLPSIDNDDLRRGKPTCHKKFGEDIAVLAGDALFAEAFNIIIKYQIADDRTKIKILEEIADASGASGMAAGQIVDVYFTGKKISKKKLEYMHRNKTGKIITASVRCAAILCGVIDDYLKKFTEYSENLGLAFQITDDILDVTSDKRINTFP</sequence>
<evidence type="ECO:0000256" key="5">
    <source>
        <dbReference type="ARBA" id="ARBA00022842"/>
    </source>
</evidence>
<dbReference type="PANTHER" id="PTHR43281:SF1">
    <property type="entry name" value="FARNESYL DIPHOSPHATE SYNTHASE"/>
    <property type="match status" value="1"/>
</dbReference>
<protein>
    <recommendedName>
        <fullName evidence="8">Polyprenyl synthetase</fullName>
    </recommendedName>
</protein>
<comment type="similarity">
    <text evidence="2">Belongs to the FPP/GGPP synthase family.</text>
</comment>
<dbReference type="SUPFAM" id="SSF48576">
    <property type="entry name" value="Terpenoid synthases"/>
    <property type="match status" value="1"/>
</dbReference>
<dbReference type="Gene3D" id="1.10.600.10">
    <property type="entry name" value="Farnesyl Diphosphate Synthase"/>
    <property type="match status" value="1"/>
</dbReference>
<keyword evidence="5" id="KW-0460">Magnesium</keyword>
<dbReference type="GO" id="GO:0046872">
    <property type="term" value="F:metal ion binding"/>
    <property type="evidence" value="ECO:0007669"/>
    <property type="project" value="UniProtKB-KW"/>
</dbReference>
<evidence type="ECO:0000256" key="2">
    <source>
        <dbReference type="ARBA" id="ARBA00006706"/>
    </source>
</evidence>
<gene>
    <name evidence="7" type="ORF">S01H4_59880</name>
</gene>
<dbReference type="InterPro" id="IPR033749">
    <property type="entry name" value="Polyprenyl_synt_CS"/>
</dbReference>
<keyword evidence="6" id="KW-0414">Isoprene biosynthesis</keyword>
<evidence type="ECO:0000256" key="1">
    <source>
        <dbReference type="ARBA" id="ARBA00001946"/>
    </source>
</evidence>
<dbReference type="GO" id="GO:0008299">
    <property type="term" value="P:isoprenoid biosynthetic process"/>
    <property type="evidence" value="ECO:0007669"/>
    <property type="project" value="UniProtKB-KW"/>
</dbReference>
<dbReference type="PROSITE" id="PS00444">
    <property type="entry name" value="POLYPRENYL_SYNTHASE_2"/>
    <property type="match status" value="1"/>
</dbReference>
<proteinExistence type="inferred from homology"/>
<dbReference type="InterPro" id="IPR000092">
    <property type="entry name" value="Polyprenyl_synt"/>
</dbReference>